<name>A0A1Z5JAS2_FISSO</name>
<reference evidence="2 3" key="1">
    <citation type="journal article" date="2015" name="Plant Cell">
        <title>Oil accumulation by the oleaginous diatom Fistulifera solaris as revealed by the genome and transcriptome.</title>
        <authorList>
            <person name="Tanaka T."/>
            <person name="Maeda Y."/>
            <person name="Veluchamy A."/>
            <person name="Tanaka M."/>
            <person name="Abida H."/>
            <person name="Marechal E."/>
            <person name="Bowler C."/>
            <person name="Muto M."/>
            <person name="Sunaga Y."/>
            <person name="Tanaka M."/>
            <person name="Yoshino T."/>
            <person name="Taniguchi T."/>
            <person name="Fukuda Y."/>
            <person name="Nemoto M."/>
            <person name="Matsumoto M."/>
            <person name="Wong P.S."/>
            <person name="Aburatani S."/>
            <person name="Fujibuchi W."/>
        </authorList>
    </citation>
    <scope>NUCLEOTIDE SEQUENCE [LARGE SCALE GENOMIC DNA]</scope>
    <source>
        <strain evidence="2 3">JPCC DA0580</strain>
    </source>
</reference>
<feature type="coiled-coil region" evidence="1">
    <location>
        <begin position="113"/>
        <end position="223"/>
    </location>
</feature>
<dbReference type="Proteomes" id="UP000198406">
    <property type="component" value="Unassembled WGS sequence"/>
</dbReference>
<evidence type="ECO:0000313" key="2">
    <source>
        <dbReference type="EMBL" id="GAX11094.1"/>
    </source>
</evidence>
<gene>
    <name evidence="2" type="ORF">FisN_9Hh185</name>
</gene>
<comment type="caution">
    <text evidence="2">The sequence shown here is derived from an EMBL/GenBank/DDBJ whole genome shotgun (WGS) entry which is preliminary data.</text>
</comment>
<dbReference type="EMBL" id="BDSP01000036">
    <property type="protein sequence ID" value="GAX11094.1"/>
    <property type="molecule type" value="Genomic_DNA"/>
</dbReference>
<accession>A0A1Z5JAS2</accession>
<dbReference type="AlphaFoldDB" id="A0A1Z5JAS2"/>
<dbReference type="OrthoDB" id="200145at2759"/>
<keyword evidence="3" id="KW-1185">Reference proteome</keyword>
<sequence length="470" mass="53004">MASVDLRKVRETLESLKDFDIDEQFHTTPFDSATLLPRYEQVRDEYLKRRILHAFIAEAEKESPSIEAPTEEEQAALEMRQREVFSNLVAQIHNFQTAKADLQSKYAHFTTKRENLHQLMKEMENMNTAMEDDSMEDDTDVDEEELAHQEEQLLLLQQQAASLKAEIAKVQNESRELEVRIEKLEVADENVNPTHLEQLRLENEKLESEVQRLDEVQEFYEKLVAVMEELSGIRIIGLEPATGPDSEGGLVFAIEVLGSHRIQIGLQPDQKSPEDLRVVYVKLLSSPLIQSHEYAGEEPVRLTIPEFSDLVEMSDSCPPGDNLRFVVRESVARIQILEARLGALVDLKTESGVVVKIGKLQRTNGILYGSQNQEVVCSLDREQVAAVLSLTPDCPLCKNSVYISQMVGLGGWSEKEIADLQETVNASGPFARPVEVIRSLRAEIHRRVANEGLALPLTPKLPVMGQGFNK</sequence>
<keyword evidence="1" id="KW-0175">Coiled coil</keyword>
<organism evidence="2 3">
    <name type="scientific">Fistulifera solaris</name>
    <name type="common">Oleaginous diatom</name>
    <dbReference type="NCBI Taxonomy" id="1519565"/>
    <lineage>
        <taxon>Eukaryota</taxon>
        <taxon>Sar</taxon>
        <taxon>Stramenopiles</taxon>
        <taxon>Ochrophyta</taxon>
        <taxon>Bacillariophyta</taxon>
        <taxon>Bacillariophyceae</taxon>
        <taxon>Bacillariophycidae</taxon>
        <taxon>Naviculales</taxon>
        <taxon>Naviculaceae</taxon>
        <taxon>Fistulifera</taxon>
    </lineage>
</organism>
<protein>
    <submittedName>
        <fullName evidence="2">Uncharacterized protein</fullName>
    </submittedName>
</protein>
<dbReference type="InParanoid" id="A0A1Z5JAS2"/>
<evidence type="ECO:0000313" key="3">
    <source>
        <dbReference type="Proteomes" id="UP000198406"/>
    </source>
</evidence>
<evidence type="ECO:0000256" key="1">
    <source>
        <dbReference type="SAM" id="Coils"/>
    </source>
</evidence>
<proteinExistence type="predicted"/>